<protein>
    <recommendedName>
        <fullName evidence="4">Outer membrane protein beta-barrel domain-containing protein</fullName>
    </recommendedName>
</protein>
<feature type="chain" id="PRO_5046445337" description="Outer membrane protein beta-barrel domain-containing protein" evidence="1">
    <location>
        <begin position="21"/>
        <end position="222"/>
    </location>
</feature>
<evidence type="ECO:0000313" key="2">
    <source>
        <dbReference type="EMBL" id="RAM62841.1"/>
    </source>
</evidence>
<keyword evidence="1" id="KW-0732">Signal</keyword>
<reference evidence="2 3" key="1">
    <citation type="submission" date="2014-12" db="EMBL/GenBank/DDBJ databases">
        <title>Complete genome sequence of Herbaspirillum rubrisubalbicans Os38.</title>
        <authorList>
            <person name="Chen M."/>
            <person name="An Q."/>
        </authorList>
    </citation>
    <scope>NUCLEOTIDE SEQUENCE [LARGE SCALE GENOMIC DNA]</scope>
    <source>
        <strain evidence="2 3">Os38</strain>
    </source>
</reference>
<dbReference type="NCBIfam" id="TIGR02001">
    <property type="entry name" value="gcw_chp"/>
    <property type="match status" value="1"/>
</dbReference>
<sequence>MPIIRYAVLILAMASGDAFAQISKSVSWSSDYWYRGMSLSGGLPVLQGTINYDFRDGWFSGASASSARNSNGTGVSRWVAFGGYSTRLDASTSLDLGGHVSWLADAPSLVFNEIYVGISKEKYSLRLYYSPRYLGEKKQTTYLDFNSAYSLGAPWYLALHLGWLEAMSIQDKKFSNRYDARFGIGAYIGFWNCQLLFNTVRSSEPLTVPVSNKVVVNMSYAF</sequence>
<dbReference type="Pfam" id="PF09694">
    <property type="entry name" value="Gcw_chp"/>
    <property type="match status" value="1"/>
</dbReference>
<accession>A0ABX9BY69</accession>
<feature type="signal peptide" evidence="1">
    <location>
        <begin position="1"/>
        <end position="20"/>
    </location>
</feature>
<comment type="caution">
    <text evidence="2">The sequence shown here is derived from an EMBL/GenBank/DDBJ whole genome shotgun (WGS) entry which is preliminary data.</text>
</comment>
<organism evidence="2 3">
    <name type="scientific">Herbaspirillum rubrisubalbicans</name>
    <dbReference type="NCBI Taxonomy" id="80842"/>
    <lineage>
        <taxon>Bacteria</taxon>
        <taxon>Pseudomonadati</taxon>
        <taxon>Pseudomonadota</taxon>
        <taxon>Betaproteobacteria</taxon>
        <taxon>Burkholderiales</taxon>
        <taxon>Oxalobacteraceae</taxon>
        <taxon>Herbaspirillum</taxon>
    </lineage>
</organism>
<dbReference type="InterPro" id="IPR010239">
    <property type="entry name" value="CHP02001"/>
</dbReference>
<gene>
    <name evidence="2" type="ORF">RB24_19635</name>
</gene>
<name>A0ABX9BY69_9BURK</name>
<keyword evidence="3" id="KW-1185">Reference proteome</keyword>
<evidence type="ECO:0000256" key="1">
    <source>
        <dbReference type="SAM" id="SignalP"/>
    </source>
</evidence>
<evidence type="ECO:0000313" key="3">
    <source>
        <dbReference type="Proteomes" id="UP000248631"/>
    </source>
</evidence>
<evidence type="ECO:0008006" key="4">
    <source>
        <dbReference type="Google" id="ProtNLM"/>
    </source>
</evidence>
<dbReference type="EMBL" id="JUGD01000024">
    <property type="protein sequence ID" value="RAM62841.1"/>
    <property type="molecule type" value="Genomic_DNA"/>
</dbReference>
<dbReference type="Proteomes" id="UP000248631">
    <property type="component" value="Unassembled WGS sequence"/>
</dbReference>
<proteinExistence type="predicted"/>